<protein>
    <recommendedName>
        <fullName evidence="4 14">Undecaprenyl-diphosphatase</fullName>
        <ecNumber evidence="3 14">3.6.1.27</ecNumber>
    </recommendedName>
    <alternativeName>
        <fullName evidence="12 14">Bacitracin resistance protein</fullName>
    </alternativeName>
    <alternativeName>
        <fullName evidence="11 14">Undecaprenyl pyrophosphate phosphatase</fullName>
    </alternativeName>
</protein>
<evidence type="ECO:0000256" key="4">
    <source>
        <dbReference type="ARBA" id="ARBA00021581"/>
    </source>
</evidence>
<sequence>MSRIEAFILAIIEGITEFLPVSSTGHMVVAQGLMGMESTAYVRAFTVMIQLGAILSVVVLYRERFFQISPKNKAQTSSAWLASVGHFYLKLLVGIIPAAVLGFLFNDWVDKMLGSIMVVIANLFIGGVAMLFIDRISFRKSGDEVSYKQAFLVGLWQCIAIFLPGISRSMATIVGGLFSGLTKKSAAEFSFFLAVPTMFGATLLQAYKLHKEFGMQVFVDNADTLIIGNVVSFIVAMLAIKFFVSYISRKGFAAFGVYRILFASVVGVLVYWGITFMI</sequence>
<keyword evidence="16" id="KW-1185">Reference proteome</keyword>
<feature type="transmembrane region" description="Helical" evidence="14">
    <location>
        <begin position="186"/>
        <end position="204"/>
    </location>
</feature>
<dbReference type="EMBL" id="JQZV01000003">
    <property type="protein sequence ID" value="KGN93401.1"/>
    <property type="molecule type" value="Genomic_DNA"/>
</dbReference>
<comment type="catalytic activity">
    <reaction evidence="13 14">
        <text>di-trans,octa-cis-undecaprenyl diphosphate + H2O = di-trans,octa-cis-undecaprenyl phosphate + phosphate + H(+)</text>
        <dbReference type="Rhea" id="RHEA:28094"/>
        <dbReference type="ChEBI" id="CHEBI:15377"/>
        <dbReference type="ChEBI" id="CHEBI:15378"/>
        <dbReference type="ChEBI" id="CHEBI:43474"/>
        <dbReference type="ChEBI" id="CHEBI:58405"/>
        <dbReference type="ChEBI" id="CHEBI:60392"/>
        <dbReference type="EC" id="3.6.1.27"/>
    </reaction>
</comment>
<evidence type="ECO:0000256" key="11">
    <source>
        <dbReference type="ARBA" id="ARBA00032707"/>
    </source>
</evidence>
<accession>A0ABR4XMS1</accession>
<feature type="transmembrane region" description="Helical" evidence="14">
    <location>
        <begin position="41"/>
        <end position="61"/>
    </location>
</feature>
<organism evidence="15 16">
    <name type="scientific">Porphyromonas canoris</name>
    <dbReference type="NCBI Taxonomy" id="36875"/>
    <lineage>
        <taxon>Bacteria</taxon>
        <taxon>Pseudomonadati</taxon>
        <taxon>Bacteroidota</taxon>
        <taxon>Bacteroidia</taxon>
        <taxon>Bacteroidales</taxon>
        <taxon>Porphyromonadaceae</taxon>
        <taxon>Porphyromonas</taxon>
    </lineage>
</organism>
<reference evidence="15 16" key="1">
    <citation type="submission" date="2014-08" db="EMBL/GenBank/DDBJ databases">
        <title>Porphyromonas canoris strain:OH2762 Genome sequencing.</title>
        <authorList>
            <person name="Wallis C."/>
            <person name="Deusch O."/>
            <person name="O'Flynn C."/>
            <person name="Davis I."/>
            <person name="Jospin G."/>
            <person name="Darling A.E."/>
            <person name="Coil D.A."/>
            <person name="Alexiev A."/>
            <person name="Horsfall A."/>
            <person name="Kirkwood N."/>
            <person name="Harris S."/>
            <person name="Eisen J.A."/>
        </authorList>
    </citation>
    <scope>NUCLEOTIDE SEQUENCE [LARGE SCALE GENOMIC DNA]</scope>
    <source>
        <strain evidence="16">COT-108 OH2762</strain>
    </source>
</reference>
<keyword evidence="5 14" id="KW-1003">Cell membrane</keyword>
<evidence type="ECO:0000256" key="7">
    <source>
        <dbReference type="ARBA" id="ARBA00022801"/>
    </source>
</evidence>
<evidence type="ECO:0000256" key="9">
    <source>
        <dbReference type="ARBA" id="ARBA00023136"/>
    </source>
</evidence>
<dbReference type="HAMAP" id="MF_01006">
    <property type="entry name" value="Undec_diphosphatase"/>
    <property type="match status" value="1"/>
</dbReference>
<dbReference type="PANTHER" id="PTHR30622">
    <property type="entry name" value="UNDECAPRENYL-DIPHOSPHATASE"/>
    <property type="match status" value="1"/>
</dbReference>
<evidence type="ECO:0000256" key="6">
    <source>
        <dbReference type="ARBA" id="ARBA00022692"/>
    </source>
</evidence>
<evidence type="ECO:0000313" key="15">
    <source>
        <dbReference type="EMBL" id="KGN93401.1"/>
    </source>
</evidence>
<feature type="transmembrane region" description="Helical" evidence="14">
    <location>
        <begin position="225"/>
        <end position="247"/>
    </location>
</feature>
<comment type="similarity">
    <text evidence="2 14">Belongs to the UppP family.</text>
</comment>
<dbReference type="InterPro" id="IPR003824">
    <property type="entry name" value="UppP"/>
</dbReference>
<gene>
    <name evidence="14" type="primary">uppP</name>
    <name evidence="15" type="ORF">HQ43_01835</name>
</gene>
<name>A0ABR4XMS1_9PORP</name>
<feature type="transmembrane region" description="Helical" evidence="14">
    <location>
        <begin position="253"/>
        <end position="274"/>
    </location>
</feature>
<keyword evidence="10 14" id="KW-0046">Antibiotic resistance</keyword>
<feature type="transmembrane region" description="Helical" evidence="14">
    <location>
        <begin position="7"/>
        <end position="29"/>
    </location>
</feature>
<evidence type="ECO:0000256" key="13">
    <source>
        <dbReference type="ARBA" id="ARBA00047594"/>
    </source>
</evidence>
<evidence type="ECO:0000256" key="2">
    <source>
        <dbReference type="ARBA" id="ARBA00010621"/>
    </source>
</evidence>
<keyword evidence="7 14" id="KW-0378">Hydrolase</keyword>
<keyword evidence="8 14" id="KW-1133">Transmembrane helix</keyword>
<comment type="caution">
    <text evidence="15">The sequence shown here is derived from an EMBL/GenBank/DDBJ whole genome shotgun (WGS) entry which is preliminary data.</text>
</comment>
<keyword evidence="9 14" id="KW-0472">Membrane</keyword>
<dbReference type="RefSeq" id="WP_036788857.1">
    <property type="nucleotide sequence ID" value="NZ_JQZV01000003.1"/>
</dbReference>
<proteinExistence type="inferred from homology"/>
<feature type="transmembrane region" description="Helical" evidence="14">
    <location>
        <begin position="87"/>
        <end position="106"/>
    </location>
</feature>
<comment type="function">
    <text evidence="14">Catalyzes the dephosphorylation of undecaprenyl diphosphate (UPP). Confers resistance to bacitracin.</text>
</comment>
<comment type="subcellular location">
    <subcellularLocation>
        <location evidence="1 14">Cell membrane</location>
        <topology evidence="1 14">Multi-pass membrane protein</topology>
    </subcellularLocation>
</comment>
<evidence type="ECO:0000256" key="8">
    <source>
        <dbReference type="ARBA" id="ARBA00022989"/>
    </source>
</evidence>
<keyword evidence="14" id="KW-0961">Cell wall biogenesis/degradation</keyword>
<evidence type="ECO:0000313" key="16">
    <source>
        <dbReference type="Proteomes" id="UP000030101"/>
    </source>
</evidence>
<evidence type="ECO:0000256" key="5">
    <source>
        <dbReference type="ARBA" id="ARBA00022475"/>
    </source>
</evidence>
<comment type="miscellaneous">
    <text evidence="14">Bacitracin is thought to be involved in the inhibition of peptidoglycan synthesis by sequestering undecaprenyl diphosphate, thereby reducing the pool of lipid carrier available.</text>
</comment>
<dbReference type="Proteomes" id="UP000030101">
    <property type="component" value="Unassembled WGS sequence"/>
</dbReference>
<feature type="transmembrane region" description="Helical" evidence="14">
    <location>
        <begin position="145"/>
        <end position="166"/>
    </location>
</feature>
<evidence type="ECO:0000256" key="12">
    <source>
        <dbReference type="ARBA" id="ARBA00032932"/>
    </source>
</evidence>
<dbReference type="Pfam" id="PF02673">
    <property type="entry name" value="BacA"/>
    <property type="match status" value="1"/>
</dbReference>
<evidence type="ECO:0000256" key="3">
    <source>
        <dbReference type="ARBA" id="ARBA00012374"/>
    </source>
</evidence>
<keyword evidence="6 14" id="KW-0812">Transmembrane</keyword>
<evidence type="ECO:0000256" key="1">
    <source>
        <dbReference type="ARBA" id="ARBA00004651"/>
    </source>
</evidence>
<dbReference type="NCBIfam" id="TIGR00753">
    <property type="entry name" value="undec_PP_bacA"/>
    <property type="match status" value="1"/>
</dbReference>
<keyword evidence="14" id="KW-0573">Peptidoglycan synthesis</keyword>
<keyword evidence="14" id="KW-0133">Cell shape</keyword>
<dbReference type="EC" id="3.6.1.27" evidence="3 14"/>
<dbReference type="PANTHER" id="PTHR30622:SF3">
    <property type="entry name" value="UNDECAPRENYL-DIPHOSPHATASE"/>
    <property type="match status" value="1"/>
</dbReference>
<evidence type="ECO:0000256" key="14">
    <source>
        <dbReference type="HAMAP-Rule" id="MF_01006"/>
    </source>
</evidence>
<feature type="transmembrane region" description="Helical" evidence="14">
    <location>
        <begin position="112"/>
        <end position="133"/>
    </location>
</feature>
<evidence type="ECO:0000256" key="10">
    <source>
        <dbReference type="ARBA" id="ARBA00023251"/>
    </source>
</evidence>